<accession>A0A1Q9ECY6</accession>
<dbReference type="Proteomes" id="UP000186817">
    <property type="component" value="Unassembled WGS sequence"/>
</dbReference>
<keyword evidence="3" id="KW-1185">Reference proteome</keyword>
<evidence type="ECO:0000256" key="1">
    <source>
        <dbReference type="SAM" id="MobiDB-lite"/>
    </source>
</evidence>
<organism evidence="2 3">
    <name type="scientific">Symbiodinium microadriaticum</name>
    <name type="common">Dinoflagellate</name>
    <name type="synonym">Zooxanthella microadriatica</name>
    <dbReference type="NCBI Taxonomy" id="2951"/>
    <lineage>
        <taxon>Eukaryota</taxon>
        <taxon>Sar</taxon>
        <taxon>Alveolata</taxon>
        <taxon>Dinophyceae</taxon>
        <taxon>Suessiales</taxon>
        <taxon>Symbiodiniaceae</taxon>
        <taxon>Symbiodinium</taxon>
    </lineage>
</organism>
<reference evidence="2 3" key="1">
    <citation type="submission" date="2016-02" db="EMBL/GenBank/DDBJ databases">
        <title>Genome analysis of coral dinoflagellate symbionts highlights evolutionary adaptations to a symbiotic lifestyle.</title>
        <authorList>
            <person name="Aranda M."/>
            <person name="Li Y."/>
            <person name="Liew Y.J."/>
            <person name="Baumgarten S."/>
            <person name="Simakov O."/>
            <person name="Wilson M."/>
            <person name="Piel J."/>
            <person name="Ashoor H."/>
            <person name="Bougouffa S."/>
            <person name="Bajic V.B."/>
            <person name="Ryu T."/>
            <person name="Ravasi T."/>
            <person name="Bayer T."/>
            <person name="Micklem G."/>
            <person name="Kim H."/>
            <person name="Bhak J."/>
            <person name="Lajeunesse T.C."/>
            <person name="Voolstra C.R."/>
        </authorList>
    </citation>
    <scope>NUCLEOTIDE SEQUENCE [LARGE SCALE GENOMIC DNA]</scope>
    <source>
        <strain evidence="2 3">CCMP2467</strain>
    </source>
</reference>
<name>A0A1Q9ECY6_SYMMI</name>
<comment type="caution">
    <text evidence="2">The sequence shown here is derived from an EMBL/GenBank/DDBJ whole genome shotgun (WGS) entry which is preliminary data.</text>
</comment>
<dbReference type="EMBL" id="LSRX01000189">
    <property type="protein sequence ID" value="OLQ05294.1"/>
    <property type="molecule type" value="Genomic_DNA"/>
</dbReference>
<evidence type="ECO:0000313" key="2">
    <source>
        <dbReference type="EMBL" id="OLQ05294.1"/>
    </source>
</evidence>
<dbReference type="AlphaFoldDB" id="A0A1Q9ECY6"/>
<dbReference type="OrthoDB" id="411471at2759"/>
<feature type="compositionally biased region" description="Polar residues" evidence="1">
    <location>
        <begin position="67"/>
        <end position="78"/>
    </location>
</feature>
<sequence length="452" mass="50094">MLGLRSSRNLMLASRKFRVWMSFFRACFSLQRDGLMGSLPALLHGTKVLGTWPSAMDGDSALQQQPLPVLSESPSGSQHHQEQQDPAGDQADEQVERQARAAIAELLPGVDLQTLSLYDFHCSVSTHLGWGRRGLEAHAQSVSGWIKEAVEAHVAKSQQSPQQLFNAVLKDLGDEDTSKKLRVHMLTFSRISRLLPATIEAGDLRNVSEMSREAVADCVWKAFDNPVQGPSRPCARAQGLVTKLVVFREFHQDGDYHFHVAVLLRQPRTFAAAKKTLRERDRLAARFACSHTQFWSAVRYGFLWTMRPFHGVRLVAGVHSTSLPSCNGLGRQTCGRNASEKMVSAGLAKKQRCFSKLDLTAIILEKGLTSKAALLAYVQDHGTEEMQPEETQGAAGLYIPLGKLQQLRVDLLALGVVHVRELTEEDWRGLTCWPSLLPFEQRRLLAAQAGSA</sequence>
<feature type="region of interest" description="Disordered" evidence="1">
    <location>
        <begin position="67"/>
        <end position="94"/>
    </location>
</feature>
<proteinExistence type="predicted"/>
<protein>
    <submittedName>
        <fullName evidence="2">Uncharacterized protein</fullName>
    </submittedName>
</protein>
<evidence type="ECO:0000313" key="3">
    <source>
        <dbReference type="Proteomes" id="UP000186817"/>
    </source>
</evidence>
<gene>
    <name evidence="2" type="ORF">AK812_SmicGene11540</name>
</gene>